<name>A0AAD4MU03_9BILA</name>
<keyword evidence="3" id="KW-1185">Reference proteome</keyword>
<evidence type="ECO:0000313" key="2">
    <source>
        <dbReference type="EMBL" id="KAI1706153.1"/>
    </source>
</evidence>
<keyword evidence="1" id="KW-0732">Signal</keyword>
<reference evidence="2" key="1">
    <citation type="submission" date="2022-01" db="EMBL/GenBank/DDBJ databases">
        <title>Genome Sequence Resource for Two Populations of Ditylenchus destructor, the Migratory Endoparasitic Phytonematode.</title>
        <authorList>
            <person name="Zhang H."/>
            <person name="Lin R."/>
            <person name="Xie B."/>
        </authorList>
    </citation>
    <scope>NUCLEOTIDE SEQUENCE</scope>
    <source>
        <strain evidence="2">BazhouSP</strain>
    </source>
</reference>
<dbReference type="EMBL" id="JAKKPZ010000050">
    <property type="protein sequence ID" value="KAI1706153.1"/>
    <property type="molecule type" value="Genomic_DNA"/>
</dbReference>
<protein>
    <submittedName>
        <fullName evidence="2">Uncharacterized protein</fullName>
    </submittedName>
</protein>
<sequence>MIFGFISSIVLLCFIATIRGSSKEDKEMSKSLSDLYKALHDSKTASELEQWYSVTFDDDLYDKFCEDFFPIGNNNRISIGNLAQLTHFNNLSDSKDKSGFLRWIGQVMGPKVNAEGYLSELDVAKIAILLQLENFSLDNKTTLQKLMQLDEKTFSDKLAPKKVLGKTLKAGSRFRLSKYLKACEGVLARPEQAGPNRTNNVGLQLIKEQYVALPHIELGSGDKKVVVFTPKARRDVYSNLQEYVRRFLARSTLQKTEIYKLPIFLRNIVLYWEKIIATSETKIQSIRNFLDSQERQKKRWPLFDDLMASIKGDDASHIQDYFHIELMSQQISLYYNPGGIFTVVLHTYIRLFLIYAKIRIGADRSHEVKVIMDAVYDQILRPENESSNSDIKQLAGSIVYLMENERSLSFGSAPSDTDKFEEMSLTRICAKLYYNSSIKLKEVFQSGYSSVYRQSAFWTTFQQMFQINYDKYGMTISILKAPENGSNKAIIGHIKAHLSAFVENGKISAGDMGTMIKAMAGRALAEKISSLKDEQSTTQEDKKMIIDIAYILNRSFNRSQVAVPAIDVQPVQMPPFHNDMLLSSPERLPAINLDIHPRISKLFSSNKWDSDFIVRVVENRFPLKDTAVTSVKMPYRKSEMDEIERELAREFEKGKKWITDRDGYSNVIVPYAEIDVAASTMLWEAYKKAVSSSMKTFRDKCLRTGQCDATVLEADMQKRSQSSNYSSGYYSSHSTGYTASEIVNLYKRYVAAVSSRKGYSYYLYDNHVETYSYTYSDPSSSSSNKPYYFGGTDSESAGYALMSAAF</sequence>
<dbReference type="Proteomes" id="UP001201812">
    <property type="component" value="Unassembled WGS sequence"/>
</dbReference>
<feature type="chain" id="PRO_5042007196" evidence="1">
    <location>
        <begin position="21"/>
        <end position="806"/>
    </location>
</feature>
<evidence type="ECO:0000256" key="1">
    <source>
        <dbReference type="SAM" id="SignalP"/>
    </source>
</evidence>
<evidence type="ECO:0000313" key="3">
    <source>
        <dbReference type="Proteomes" id="UP001201812"/>
    </source>
</evidence>
<proteinExistence type="predicted"/>
<dbReference type="AlphaFoldDB" id="A0AAD4MU03"/>
<organism evidence="2 3">
    <name type="scientific">Ditylenchus destructor</name>
    <dbReference type="NCBI Taxonomy" id="166010"/>
    <lineage>
        <taxon>Eukaryota</taxon>
        <taxon>Metazoa</taxon>
        <taxon>Ecdysozoa</taxon>
        <taxon>Nematoda</taxon>
        <taxon>Chromadorea</taxon>
        <taxon>Rhabditida</taxon>
        <taxon>Tylenchina</taxon>
        <taxon>Tylenchomorpha</taxon>
        <taxon>Sphaerularioidea</taxon>
        <taxon>Anguinidae</taxon>
        <taxon>Anguininae</taxon>
        <taxon>Ditylenchus</taxon>
    </lineage>
</organism>
<accession>A0AAD4MU03</accession>
<comment type="caution">
    <text evidence="2">The sequence shown here is derived from an EMBL/GenBank/DDBJ whole genome shotgun (WGS) entry which is preliminary data.</text>
</comment>
<feature type="signal peptide" evidence="1">
    <location>
        <begin position="1"/>
        <end position="20"/>
    </location>
</feature>
<gene>
    <name evidence="2" type="ORF">DdX_13194</name>
</gene>